<name>A0A139I381_9PEZI</name>
<accession>A0A139I381</accession>
<evidence type="ECO:0000313" key="2">
    <source>
        <dbReference type="EMBL" id="KXT09183.1"/>
    </source>
</evidence>
<gene>
    <name evidence="2" type="ORF">AC579_7263</name>
</gene>
<evidence type="ECO:0000256" key="1">
    <source>
        <dbReference type="SAM" id="MobiDB-lite"/>
    </source>
</evidence>
<sequence>MTSNGSRARLLSASIEHRAFSSEHRASSIEQRASSIQHPASSSVARSLGGSRERTSVAHPNHTPATEVACVAEKLLTPRIFHHAVTPTFADSALTCAFSFDTTKSLGPSKNCNLQSAILHEPPLCIIHPAGAPSKTSPDAENTGLNGVAPMSTTLTENRRPLVLHCCERHKSTFASAAAAAAAAGTNKELPRCVLIIGTCAKRHTFAFRSSDDGRVQEANSVSSKDEPVTP</sequence>
<protein>
    <submittedName>
        <fullName evidence="2">Uncharacterized protein</fullName>
    </submittedName>
</protein>
<reference evidence="2 3" key="1">
    <citation type="submission" date="2015-07" db="EMBL/GenBank/DDBJ databases">
        <title>Comparative genomics of the Sigatoka disease complex on banana suggests a link between parallel evolutionary changes in Pseudocercospora fijiensis and Pseudocercospora eumusae and increased virulence on the banana host.</title>
        <authorList>
            <person name="Chang T.-C."/>
            <person name="Salvucci A."/>
            <person name="Crous P.W."/>
            <person name="Stergiopoulos I."/>
        </authorList>
    </citation>
    <scope>NUCLEOTIDE SEQUENCE [LARGE SCALE GENOMIC DNA]</scope>
    <source>
        <strain evidence="2 3">CBS 116634</strain>
    </source>
</reference>
<dbReference type="EMBL" id="LFZO01000365">
    <property type="protein sequence ID" value="KXT09183.1"/>
    <property type="molecule type" value="Genomic_DNA"/>
</dbReference>
<evidence type="ECO:0000313" key="3">
    <source>
        <dbReference type="Proteomes" id="UP000073492"/>
    </source>
</evidence>
<keyword evidence="3" id="KW-1185">Reference proteome</keyword>
<dbReference type="Proteomes" id="UP000073492">
    <property type="component" value="Unassembled WGS sequence"/>
</dbReference>
<feature type="compositionally biased region" description="Polar residues" evidence="1">
    <location>
        <begin position="28"/>
        <end position="45"/>
    </location>
</feature>
<organism evidence="2 3">
    <name type="scientific">Pseudocercospora musae</name>
    <dbReference type="NCBI Taxonomy" id="113226"/>
    <lineage>
        <taxon>Eukaryota</taxon>
        <taxon>Fungi</taxon>
        <taxon>Dikarya</taxon>
        <taxon>Ascomycota</taxon>
        <taxon>Pezizomycotina</taxon>
        <taxon>Dothideomycetes</taxon>
        <taxon>Dothideomycetidae</taxon>
        <taxon>Mycosphaerellales</taxon>
        <taxon>Mycosphaerellaceae</taxon>
        <taxon>Pseudocercospora</taxon>
    </lineage>
</organism>
<proteinExistence type="predicted"/>
<feature type="region of interest" description="Disordered" evidence="1">
    <location>
        <begin position="22"/>
        <end position="59"/>
    </location>
</feature>
<dbReference type="AlphaFoldDB" id="A0A139I381"/>
<comment type="caution">
    <text evidence="2">The sequence shown here is derived from an EMBL/GenBank/DDBJ whole genome shotgun (WGS) entry which is preliminary data.</text>
</comment>
<feature type="region of interest" description="Disordered" evidence="1">
    <location>
        <begin position="212"/>
        <end position="231"/>
    </location>
</feature>